<protein>
    <submittedName>
        <fullName evidence="3">Uncharacterized protein</fullName>
    </submittedName>
</protein>
<keyword evidence="2" id="KW-0472">Membrane</keyword>
<dbReference type="EMBL" id="VKDK01000020">
    <property type="protein sequence ID" value="TRX59809.1"/>
    <property type="molecule type" value="Genomic_DNA"/>
</dbReference>
<feature type="coiled-coil region" evidence="1">
    <location>
        <begin position="59"/>
        <end position="86"/>
    </location>
</feature>
<comment type="caution">
    <text evidence="3">The sequence shown here is derived from an EMBL/GenBank/DDBJ whole genome shotgun (WGS) entry which is preliminary data.</text>
</comment>
<feature type="transmembrane region" description="Helical" evidence="2">
    <location>
        <begin position="6"/>
        <end position="25"/>
    </location>
</feature>
<keyword evidence="2" id="KW-1133">Transmembrane helix</keyword>
<gene>
    <name evidence="3" type="ORF">FNY97_10480</name>
</gene>
<proteinExistence type="predicted"/>
<evidence type="ECO:0000313" key="4">
    <source>
        <dbReference type="Proteomes" id="UP000320443"/>
    </source>
</evidence>
<organism evidence="3 4">
    <name type="scientific">Corynebacterium hiratae</name>
    <dbReference type="NCBI Taxonomy" id="3139423"/>
    <lineage>
        <taxon>Bacteria</taxon>
        <taxon>Bacillati</taxon>
        <taxon>Actinomycetota</taxon>
        <taxon>Actinomycetes</taxon>
        <taxon>Mycobacteriales</taxon>
        <taxon>Corynebacteriaceae</taxon>
        <taxon>Corynebacterium</taxon>
    </lineage>
</organism>
<keyword evidence="1" id="KW-0175">Coiled coil</keyword>
<accession>A0A553FRC7</accession>
<name>A0A553FRC7_9CORY</name>
<reference evidence="3 4" key="1">
    <citation type="submission" date="2019-07" db="EMBL/GenBank/DDBJ databases">
        <title>Draft genome of C. aurimucosum strain 2274.</title>
        <authorList>
            <person name="Pacheco L.G.C."/>
            <person name="Aguiar E.R.G.R."/>
            <person name="Santos C.S."/>
            <person name="Rocha D.J.P.G."/>
            <person name="Sant'Anna L.O."/>
            <person name="Mattos-Guaraldi A.L."/>
            <person name="Santos L.S."/>
        </authorList>
    </citation>
    <scope>NUCLEOTIDE SEQUENCE [LARGE SCALE GENOMIC DNA]</scope>
    <source>
        <strain evidence="3 4">2274</strain>
    </source>
</reference>
<dbReference type="RefSeq" id="WP_144013858.1">
    <property type="nucleotide sequence ID" value="NZ_VKDK01000020.1"/>
</dbReference>
<evidence type="ECO:0000256" key="1">
    <source>
        <dbReference type="SAM" id="Coils"/>
    </source>
</evidence>
<dbReference type="AlphaFoldDB" id="A0A553FRC7"/>
<evidence type="ECO:0000256" key="2">
    <source>
        <dbReference type="SAM" id="Phobius"/>
    </source>
</evidence>
<dbReference type="Proteomes" id="UP000320443">
    <property type="component" value="Unassembled WGS sequence"/>
</dbReference>
<keyword evidence="4" id="KW-1185">Reference proteome</keyword>
<sequence length="124" mass="14166">MEEFSSTWAIYSAGVLAVLSFLITVSERIQKLLGPIGSWFGDRKARAVKAQRELEVLIEQRLDNQIAVLIDEADMYRERNEKLITEMNVILDENLRLSQANARFKRLLAENGLCDGQERPDTPD</sequence>
<evidence type="ECO:0000313" key="3">
    <source>
        <dbReference type="EMBL" id="TRX59809.1"/>
    </source>
</evidence>
<keyword evidence="2" id="KW-0812">Transmembrane</keyword>